<comment type="caution">
    <text evidence="8">The sequence shown here is derived from an EMBL/GenBank/DDBJ whole genome shotgun (WGS) entry which is preliminary data.</text>
</comment>
<protein>
    <submittedName>
        <fullName evidence="8">Twin-arginine translocase TatA/TatE family subunit</fullName>
    </submittedName>
</protein>
<reference evidence="8 9" key="1">
    <citation type="submission" date="2018-09" db="EMBL/GenBank/DDBJ databases">
        <title>Metagenome Assembled Genomes from an Advanced Water Purification Facility.</title>
        <authorList>
            <person name="Stamps B.W."/>
            <person name="Spear J.R."/>
        </authorList>
    </citation>
    <scope>NUCLEOTIDE SEQUENCE [LARGE SCALE GENOMIC DNA]</scope>
    <source>
        <strain evidence="8">Bin_63_2</strain>
    </source>
</reference>
<dbReference type="GO" id="GO:0015031">
    <property type="term" value="P:protein transport"/>
    <property type="evidence" value="ECO:0007669"/>
    <property type="project" value="UniProtKB-KW"/>
</dbReference>
<evidence type="ECO:0000256" key="3">
    <source>
        <dbReference type="ARBA" id="ARBA00022692"/>
    </source>
</evidence>
<organism evidence="8 9">
    <name type="scientific">Candidatus Dojkabacteria bacterium</name>
    <dbReference type="NCBI Taxonomy" id="2099670"/>
    <lineage>
        <taxon>Bacteria</taxon>
        <taxon>Candidatus Dojkabacteria</taxon>
    </lineage>
</organism>
<gene>
    <name evidence="8" type="ORF">E6Q11_01205</name>
</gene>
<keyword evidence="3" id="KW-0812">Transmembrane</keyword>
<dbReference type="EMBL" id="SSDS01000018">
    <property type="protein sequence ID" value="TXG78358.1"/>
    <property type="molecule type" value="Genomic_DNA"/>
</dbReference>
<dbReference type="GO" id="GO:0016020">
    <property type="term" value="C:membrane"/>
    <property type="evidence" value="ECO:0007669"/>
    <property type="project" value="UniProtKB-ARBA"/>
</dbReference>
<sequence length="61" mass="6736">MMNFIKNIGPTEIAIIALILVIFFGGKAISRLARTSGETVKELKNVKKEFTKAMEDDGHKA</sequence>
<comment type="subcellular location">
    <subcellularLocation>
        <location evidence="1">Membrane</location>
        <topology evidence="1">Single-pass membrane protein</topology>
    </subcellularLocation>
</comment>
<dbReference type="AlphaFoldDB" id="A0A5C7JAU8"/>
<keyword evidence="4" id="KW-0653">Protein transport</keyword>
<keyword evidence="2" id="KW-0813">Transport</keyword>
<evidence type="ECO:0000256" key="5">
    <source>
        <dbReference type="ARBA" id="ARBA00022989"/>
    </source>
</evidence>
<accession>A0A5C7JAU8</accession>
<dbReference type="Gene3D" id="1.20.5.3310">
    <property type="match status" value="1"/>
</dbReference>
<keyword evidence="6" id="KW-0811">Translocation</keyword>
<keyword evidence="5" id="KW-1133">Transmembrane helix</keyword>
<proteinExistence type="predicted"/>
<evidence type="ECO:0000256" key="6">
    <source>
        <dbReference type="ARBA" id="ARBA00023010"/>
    </source>
</evidence>
<dbReference type="Pfam" id="PF02416">
    <property type="entry name" value="TatA_B_E"/>
    <property type="match status" value="1"/>
</dbReference>
<evidence type="ECO:0000256" key="1">
    <source>
        <dbReference type="ARBA" id="ARBA00004167"/>
    </source>
</evidence>
<dbReference type="Proteomes" id="UP000321026">
    <property type="component" value="Unassembled WGS sequence"/>
</dbReference>
<name>A0A5C7JAU8_9BACT</name>
<evidence type="ECO:0000256" key="7">
    <source>
        <dbReference type="ARBA" id="ARBA00023136"/>
    </source>
</evidence>
<evidence type="ECO:0000256" key="2">
    <source>
        <dbReference type="ARBA" id="ARBA00022448"/>
    </source>
</evidence>
<evidence type="ECO:0000313" key="9">
    <source>
        <dbReference type="Proteomes" id="UP000321026"/>
    </source>
</evidence>
<evidence type="ECO:0000256" key="4">
    <source>
        <dbReference type="ARBA" id="ARBA00022927"/>
    </source>
</evidence>
<dbReference type="InterPro" id="IPR003369">
    <property type="entry name" value="TatA/B/E"/>
</dbReference>
<keyword evidence="7" id="KW-0472">Membrane</keyword>
<evidence type="ECO:0000313" key="8">
    <source>
        <dbReference type="EMBL" id="TXG78358.1"/>
    </source>
</evidence>